<gene>
    <name evidence="1" type="ORF">E2C01_087760</name>
</gene>
<dbReference type="SUPFAM" id="SSF48726">
    <property type="entry name" value="Immunoglobulin"/>
    <property type="match status" value="1"/>
</dbReference>
<name>A0A5B7JHC5_PORTR</name>
<evidence type="ECO:0000313" key="1">
    <source>
        <dbReference type="EMBL" id="MPC92657.1"/>
    </source>
</evidence>
<proteinExistence type="predicted"/>
<accession>A0A5B7JHC5</accession>
<dbReference type="AlphaFoldDB" id="A0A5B7JHC5"/>
<dbReference type="InterPro" id="IPR013783">
    <property type="entry name" value="Ig-like_fold"/>
</dbReference>
<organism evidence="1 2">
    <name type="scientific">Portunus trituberculatus</name>
    <name type="common">Swimming crab</name>
    <name type="synonym">Neptunus trituberculatus</name>
    <dbReference type="NCBI Taxonomy" id="210409"/>
    <lineage>
        <taxon>Eukaryota</taxon>
        <taxon>Metazoa</taxon>
        <taxon>Ecdysozoa</taxon>
        <taxon>Arthropoda</taxon>
        <taxon>Crustacea</taxon>
        <taxon>Multicrustacea</taxon>
        <taxon>Malacostraca</taxon>
        <taxon>Eumalacostraca</taxon>
        <taxon>Eucarida</taxon>
        <taxon>Decapoda</taxon>
        <taxon>Pleocyemata</taxon>
        <taxon>Brachyura</taxon>
        <taxon>Eubrachyura</taxon>
        <taxon>Portunoidea</taxon>
        <taxon>Portunidae</taxon>
        <taxon>Portuninae</taxon>
        <taxon>Portunus</taxon>
    </lineage>
</organism>
<dbReference type="InterPro" id="IPR036179">
    <property type="entry name" value="Ig-like_dom_sf"/>
</dbReference>
<evidence type="ECO:0008006" key="3">
    <source>
        <dbReference type="Google" id="ProtNLM"/>
    </source>
</evidence>
<reference evidence="1 2" key="1">
    <citation type="submission" date="2019-05" db="EMBL/GenBank/DDBJ databases">
        <title>Another draft genome of Portunus trituberculatus and its Hox gene families provides insights of decapod evolution.</title>
        <authorList>
            <person name="Jeong J.-H."/>
            <person name="Song I."/>
            <person name="Kim S."/>
            <person name="Choi T."/>
            <person name="Kim D."/>
            <person name="Ryu S."/>
            <person name="Kim W."/>
        </authorList>
    </citation>
    <scope>NUCLEOTIDE SEQUENCE [LARGE SCALE GENOMIC DNA]</scope>
    <source>
        <tissue evidence="1">Muscle</tissue>
    </source>
</reference>
<evidence type="ECO:0000313" key="2">
    <source>
        <dbReference type="Proteomes" id="UP000324222"/>
    </source>
</evidence>
<dbReference type="OrthoDB" id="6335524at2759"/>
<dbReference type="EMBL" id="VSRR010092062">
    <property type="protein sequence ID" value="MPC92657.1"/>
    <property type="molecule type" value="Genomic_DNA"/>
</dbReference>
<dbReference type="Proteomes" id="UP000324222">
    <property type="component" value="Unassembled WGS sequence"/>
</dbReference>
<sequence>MPALMAARIKAGVCHRQGCGARMAVCLPPALHGPIRGGCEGFGRLSVTQQPSSLIVITEDNIFHLPGEYVALLCPGHSLTLEGVDRHVEGTYLCTADNGIGESASAAMTITVEYPPEITTEKVSVRRHSDGEKCIKSGK</sequence>
<protein>
    <recommendedName>
        <fullName evidence="3">Ig-like domain-containing protein</fullName>
    </recommendedName>
</protein>
<keyword evidence="2" id="KW-1185">Reference proteome</keyword>
<dbReference type="Gene3D" id="2.60.40.10">
    <property type="entry name" value="Immunoglobulins"/>
    <property type="match status" value="1"/>
</dbReference>
<comment type="caution">
    <text evidence="1">The sequence shown here is derived from an EMBL/GenBank/DDBJ whole genome shotgun (WGS) entry which is preliminary data.</text>
</comment>